<name>A0ABT9PBQ8_9ACTN</name>
<protein>
    <submittedName>
        <fullName evidence="1">Myo-inositol-1(Or 4)-monophosphatase</fullName>
        <ecNumber evidence="1">3.1.3.25</ecNumber>
    </submittedName>
</protein>
<dbReference type="EC" id="3.1.3.25" evidence="1"/>
<dbReference type="InterPro" id="IPR000760">
    <property type="entry name" value="Inositol_monophosphatase-like"/>
</dbReference>
<comment type="caution">
    <text evidence="1">The sequence shown here is derived from an EMBL/GenBank/DDBJ whole genome shotgun (WGS) entry which is preliminary data.</text>
</comment>
<evidence type="ECO:0000313" key="2">
    <source>
        <dbReference type="Proteomes" id="UP001235712"/>
    </source>
</evidence>
<dbReference type="PRINTS" id="PR00377">
    <property type="entry name" value="IMPHPHTASES"/>
</dbReference>
<dbReference type="GO" id="GO:0052834">
    <property type="term" value="F:inositol monophosphate phosphatase activity"/>
    <property type="evidence" value="ECO:0007669"/>
    <property type="project" value="UniProtKB-EC"/>
</dbReference>
<dbReference type="SUPFAM" id="SSF56655">
    <property type="entry name" value="Carbohydrate phosphatase"/>
    <property type="match status" value="1"/>
</dbReference>
<dbReference type="Gene3D" id="3.30.540.10">
    <property type="entry name" value="Fructose-1,6-Bisphosphatase, subunit A, domain 1"/>
    <property type="match status" value="1"/>
</dbReference>
<dbReference type="RefSeq" id="WP_307249032.1">
    <property type="nucleotide sequence ID" value="NZ_JAUSQZ010000001.1"/>
</dbReference>
<keyword evidence="2" id="KW-1185">Reference proteome</keyword>
<dbReference type="PANTHER" id="PTHR20854:SF4">
    <property type="entry name" value="INOSITOL-1-MONOPHOSPHATASE-RELATED"/>
    <property type="match status" value="1"/>
</dbReference>
<sequence>MDSQMLEQVTAEVRRAGARMAETFTGTHLLTTRQDFVEAIAAADARVLEVLREPLLALRPQAGWVEDELDDGPLPAGEWWVVDPVEGAINYVHGIDEWAVTATLVRDGEPLLTVVHLPLTQTTYTAVRGGGAHQDGRRLSASGKTELQGALVGTGQASPRETASTWQLIGRTLTAMMGASGVTRVSVPPTLQLIHVAAGRSDVFWQHSAVRSGLLAGALLVSEAGGTITDLHGGPWTLDSSDFLAAAPGVHGEAVSVLSAAV</sequence>
<keyword evidence="1" id="KW-0378">Hydrolase</keyword>
<dbReference type="Proteomes" id="UP001235712">
    <property type="component" value="Unassembled WGS sequence"/>
</dbReference>
<dbReference type="EMBL" id="JAUSQZ010000001">
    <property type="protein sequence ID" value="MDP9830138.1"/>
    <property type="molecule type" value="Genomic_DNA"/>
</dbReference>
<reference evidence="1 2" key="1">
    <citation type="submission" date="2023-07" db="EMBL/GenBank/DDBJ databases">
        <title>Sequencing the genomes of 1000 actinobacteria strains.</title>
        <authorList>
            <person name="Klenk H.-P."/>
        </authorList>
    </citation>
    <scope>NUCLEOTIDE SEQUENCE [LARGE SCALE GENOMIC DNA]</scope>
    <source>
        <strain evidence="1 2">DSM 44388</strain>
    </source>
</reference>
<dbReference type="Gene3D" id="3.40.190.80">
    <property type="match status" value="1"/>
</dbReference>
<dbReference type="PANTHER" id="PTHR20854">
    <property type="entry name" value="INOSITOL MONOPHOSPHATASE"/>
    <property type="match status" value="1"/>
</dbReference>
<organism evidence="1 2">
    <name type="scientific">Kineosporia succinea</name>
    <dbReference type="NCBI Taxonomy" id="84632"/>
    <lineage>
        <taxon>Bacteria</taxon>
        <taxon>Bacillati</taxon>
        <taxon>Actinomycetota</taxon>
        <taxon>Actinomycetes</taxon>
        <taxon>Kineosporiales</taxon>
        <taxon>Kineosporiaceae</taxon>
        <taxon>Kineosporia</taxon>
    </lineage>
</organism>
<evidence type="ECO:0000313" key="1">
    <source>
        <dbReference type="EMBL" id="MDP9830138.1"/>
    </source>
</evidence>
<dbReference type="Pfam" id="PF00459">
    <property type="entry name" value="Inositol_P"/>
    <property type="match status" value="1"/>
</dbReference>
<accession>A0ABT9PBQ8</accession>
<proteinExistence type="predicted"/>
<gene>
    <name evidence="1" type="ORF">J2S57_005887</name>
</gene>